<keyword evidence="1" id="KW-1133">Transmembrane helix</keyword>
<dbReference type="Proteomes" id="UP000005707">
    <property type="component" value="Unassembled WGS sequence"/>
</dbReference>
<evidence type="ECO:0000313" key="2">
    <source>
        <dbReference type="EMBL" id="ERJ11294.1"/>
    </source>
</evidence>
<evidence type="ECO:0000313" key="3">
    <source>
        <dbReference type="Proteomes" id="UP000005707"/>
    </source>
</evidence>
<organism evidence="2 3">
    <name type="scientific">Haloplasma contractile SSD-17B</name>
    <dbReference type="NCBI Taxonomy" id="1033810"/>
    <lineage>
        <taxon>Bacteria</taxon>
        <taxon>Bacillati</taxon>
        <taxon>Mycoplasmatota</taxon>
        <taxon>Mollicutes</taxon>
        <taxon>Haloplasmatales</taxon>
        <taxon>Haloplasmataceae</taxon>
        <taxon>Haloplasma</taxon>
    </lineage>
</organism>
<keyword evidence="3" id="KW-1185">Reference proteome</keyword>
<feature type="transmembrane region" description="Helical" evidence="1">
    <location>
        <begin position="12"/>
        <end position="42"/>
    </location>
</feature>
<dbReference type="eggNOG" id="COG0348">
    <property type="taxonomic scope" value="Bacteria"/>
</dbReference>
<sequence>MKRNVYNYFSLFTILLFVLGIFNILFAWLGFLCMITPFIILVRQKKNKWCQNYCPRANLFSVLFTKTKTRKTPNWLKKPWVKTFFVYYFVINLFILIWSTFLVSQQFMNAMEAVRFMIAFRIPWQLPQFIHIPNISPWAVHLSFRIYSMMFSTTVIGLLLGFLYRPRTWCTVCPVMTISNKYLKVK</sequence>
<accession>F7Q0S0</accession>
<dbReference type="InParanoid" id="F7Q0S0"/>
<dbReference type="OrthoDB" id="9786132at2"/>
<name>F7Q0S0_9MOLU</name>
<gene>
    <name evidence="2" type="ORF">HLPCO_002596</name>
</gene>
<dbReference type="STRING" id="1033810.HLPCO_002596"/>
<keyword evidence="1" id="KW-0472">Membrane</keyword>
<keyword evidence="1" id="KW-0812">Transmembrane</keyword>
<comment type="caution">
    <text evidence="2">The sequence shown here is derived from an EMBL/GenBank/DDBJ whole genome shotgun (WGS) entry which is preliminary data.</text>
</comment>
<dbReference type="EMBL" id="AFNU02000012">
    <property type="protein sequence ID" value="ERJ11294.1"/>
    <property type="molecule type" value="Genomic_DNA"/>
</dbReference>
<feature type="transmembrane region" description="Helical" evidence="1">
    <location>
        <begin position="85"/>
        <end position="107"/>
    </location>
</feature>
<evidence type="ECO:0000256" key="1">
    <source>
        <dbReference type="SAM" id="Phobius"/>
    </source>
</evidence>
<feature type="transmembrane region" description="Helical" evidence="1">
    <location>
        <begin position="146"/>
        <end position="164"/>
    </location>
</feature>
<proteinExistence type="predicted"/>
<dbReference type="RefSeq" id="WP_008827194.1">
    <property type="nucleotide sequence ID" value="NZ_AFNU02000012.1"/>
</dbReference>
<protein>
    <submittedName>
        <fullName evidence="2">Iron-sulfur cluster-binding oxidoreductase protein</fullName>
    </submittedName>
</protein>
<dbReference type="AlphaFoldDB" id="F7Q0S0"/>
<reference evidence="2 3" key="1">
    <citation type="journal article" date="2011" name="J. Bacteriol.">
        <title>Genome sequence of Haloplasma contractile, an unusual contractile bacterium from a deep-sea anoxic brine lake.</title>
        <authorList>
            <person name="Antunes A."/>
            <person name="Alam I."/>
            <person name="El Dorry H."/>
            <person name="Siam R."/>
            <person name="Robertson A."/>
            <person name="Bajic V.B."/>
            <person name="Stingl U."/>
        </authorList>
    </citation>
    <scope>NUCLEOTIDE SEQUENCE [LARGE SCALE GENOMIC DNA]</scope>
    <source>
        <strain evidence="2 3">SSD-17B</strain>
    </source>
</reference>
<reference evidence="2 3" key="2">
    <citation type="journal article" date="2013" name="PLoS ONE">
        <title>INDIGO - INtegrated Data Warehouse of MIcrobial GenOmes with Examples from the Red Sea Extremophiles.</title>
        <authorList>
            <person name="Alam I."/>
            <person name="Antunes A."/>
            <person name="Kamau A.A."/>
            <person name="Ba Alawi W."/>
            <person name="Kalkatawi M."/>
            <person name="Stingl U."/>
            <person name="Bajic V.B."/>
        </authorList>
    </citation>
    <scope>NUCLEOTIDE SEQUENCE [LARGE SCALE GENOMIC DNA]</scope>
    <source>
        <strain evidence="2 3">SSD-17B</strain>
    </source>
</reference>